<feature type="binding site" evidence="7">
    <location>
        <position position="804"/>
    </location>
    <ligand>
        <name>ATP</name>
        <dbReference type="ChEBI" id="CHEBI:30616"/>
    </ligand>
</feature>
<dbReference type="Gene3D" id="3.40.50.1000">
    <property type="entry name" value="HAD superfamily/HAD-like"/>
    <property type="match status" value="2"/>
</dbReference>
<feature type="binding site" evidence="7">
    <location>
        <position position="806"/>
    </location>
    <ligand>
        <name>ATP</name>
        <dbReference type="ChEBI" id="CHEBI:30616"/>
    </ligand>
</feature>
<evidence type="ECO:0000256" key="5">
    <source>
        <dbReference type="ARBA" id="ARBA00023136"/>
    </source>
</evidence>
<organism evidence="12 13">
    <name type="scientific">Tribonema minus</name>
    <dbReference type="NCBI Taxonomy" id="303371"/>
    <lineage>
        <taxon>Eukaryota</taxon>
        <taxon>Sar</taxon>
        <taxon>Stramenopiles</taxon>
        <taxon>Ochrophyta</taxon>
        <taxon>PX clade</taxon>
        <taxon>Xanthophyceae</taxon>
        <taxon>Tribonematales</taxon>
        <taxon>Tribonemataceae</taxon>
        <taxon>Tribonema</taxon>
    </lineage>
</organism>
<dbReference type="PANTHER" id="PTHR24092:SF180">
    <property type="entry name" value="PHOSPHOLIPID-TRANSPORTING ATPASE DNF1-RELATED"/>
    <property type="match status" value="1"/>
</dbReference>
<feature type="domain" description="P-type ATPase N-terminal" evidence="11">
    <location>
        <begin position="89"/>
        <end position="147"/>
    </location>
</feature>
<comment type="similarity">
    <text evidence="9">Belongs to the cation transport ATPase (P-type) (TC 3.A.3) family. Type IV subfamily.</text>
</comment>
<feature type="transmembrane region" description="Helical" evidence="9">
    <location>
        <begin position="148"/>
        <end position="168"/>
    </location>
</feature>
<name>A0A836CFX1_9STRA</name>
<dbReference type="PROSITE" id="PS00154">
    <property type="entry name" value="ATPASE_E1_E2"/>
    <property type="match status" value="1"/>
</dbReference>
<feature type="active site" description="4-aspartylphosphate intermediate" evidence="6">
    <location>
        <position position="485"/>
    </location>
</feature>
<dbReference type="Gene3D" id="2.70.150.10">
    <property type="entry name" value="Calcium-transporting ATPase, cytoplasmic transduction domain A"/>
    <property type="match status" value="1"/>
</dbReference>
<keyword evidence="8 9" id="KW-0460">Magnesium</keyword>
<dbReference type="SUPFAM" id="SSF81653">
    <property type="entry name" value="Calcium ATPase, transduction domain A"/>
    <property type="match status" value="1"/>
</dbReference>
<keyword evidence="8" id="KW-0479">Metal-binding</keyword>
<sequence length="840" mass="92241">MAELTASDVETGAQQEPRSPSAVAEAGGEQGGSYAGNSFKELSQRLHRRRRSSGSHHRKPKSNPKGWHRGKHRAEDLEARPNRIVNINAEQDFEFCTNFVKTSKYEPYSFLPLFLWEEFNPRTKIANVYFLFIAVLQVIPSITNTFGIPTMLLPLVFVVAVDAVFMVIEDVERHRADRRANSSPTAVWDAAAGKFRAVSWSEVHVGDILKIRNREAIPADVLLLSVAEPDPAAAAGICYVETKSLDGETNLKIRQVPKGLVGAVRRSAEAGALRGRVVMEHPNRLINNFAGTLVMAAGRGGAVAAAAPIDAEALLLRGCTLRNTRHALGLVLNTGMDTKIMMSMTAAPTKASRLSARVNREIKRMAVVMLAFCALGAALSTAWLARDSRDAWYLKGGADRYVEGQGDAAGELVGQYVIAFFYYMLLLNSFIPISLYVSMNFVRFFQAWFMNQDLEMYHEETDTPARVRTMNLNEDLGQVSHVFSDKTGTLTCNVMDFRKCSVGGKVYGRGITEIGRAALEIAGKEVPKEVLEAETLSRRVAAPHVNFYDPAIFADMHPQHGDGDGDNESAAAAEAQAQRLAAFFTALALCHTVIPEKLQDGEVVLSASSPDDEALVLGAKYFGFEFLDRADTTALIRRTVVHAPEGDIERYEVLHVLPFNSDRKRMSVIVRCPDGAIRLFCKGADTVMLPRLRGGAHRRWRRRSGKRRSGLARRGLRTLVVASAVVPNDKFAAWAEQFDDASGDLDEINKRNAGEPNRIEDLMDVIEMGLELLGSTAIEDKLQEGVPGAIASIMAAGIKVWVLTGDKEETAINIGVACQLIWSEERMDRLVINLKGANGS</sequence>
<dbReference type="Gene3D" id="3.40.1110.10">
    <property type="entry name" value="Calcium-transporting ATPase, cytoplasmic domain N"/>
    <property type="match status" value="2"/>
</dbReference>
<comment type="caution">
    <text evidence="12">The sequence shown here is derived from an EMBL/GenBank/DDBJ whole genome shotgun (WGS) entry which is preliminary data.</text>
</comment>
<dbReference type="InterPro" id="IPR008250">
    <property type="entry name" value="ATPase_P-typ_transduc_dom_A_sf"/>
</dbReference>
<feature type="binding site" evidence="8">
    <location>
        <position position="487"/>
    </location>
    <ligand>
        <name>Mg(2+)</name>
        <dbReference type="ChEBI" id="CHEBI:18420"/>
    </ligand>
</feature>
<comment type="caution">
    <text evidence="9">Lacks conserved residue(s) required for the propagation of feature annotation.</text>
</comment>
<dbReference type="InterPro" id="IPR023214">
    <property type="entry name" value="HAD_sf"/>
</dbReference>
<dbReference type="SUPFAM" id="SSF81660">
    <property type="entry name" value="Metal cation-transporting ATPase, ATP-binding domain N"/>
    <property type="match status" value="1"/>
</dbReference>
<dbReference type="GO" id="GO:0140326">
    <property type="term" value="F:ATPase-coupled intramembrane lipid transporter activity"/>
    <property type="evidence" value="ECO:0007669"/>
    <property type="project" value="UniProtKB-EC"/>
</dbReference>
<feature type="binding site" evidence="7">
    <location>
        <position position="486"/>
    </location>
    <ligand>
        <name>ATP</name>
        <dbReference type="ChEBI" id="CHEBI:30616"/>
    </ligand>
</feature>
<feature type="compositionally biased region" description="Basic residues" evidence="10">
    <location>
        <begin position="45"/>
        <end position="72"/>
    </location>
</feature>
<dbReference type="InterPro" id="IPR023298">
    <property type="entry name" value="ATPase_P-typ_TM_dom_sf"/>
</dbReference>
<evidence type="ECO:0000259" key="11">
    <source>
        <dbReference type="Pfam" id="PF16209"/>
    </source>
</evidence>
<dbReference type="InterPro" id="IPR032631">
    <property type="entry name" value="P-type_ATPase_N"/>
</dbReference>
<feature type="region of interest" description="Disordered" evidence="10">
    <location>
        <begin position="1"/>
        <end position="79"/>
    </location>
</feature>
<feature type="binding site" evidence="7">
    <location>
        <position position="717"/>
    </location>
    <ligand>
        <name>ATP</name>
        <dbReference type="ChEBI" id="CHEBI:30616"/>
    </ligand>
</feature>
<reference evidence="12" key="1">
    <citation type="submission" date="2021-02" db="EMBL/GenBank/DDBJ databases">
        <title>First Annotated Genome of the Yellow-green Alga Tribonema minus.</title>
        <authorList>
            <person name="Mahan K.M."/>
        </authorList>
    </citation>
    <scope>NUCLEOTIDE SEQUENCE</scope>
    <source>
        <strain evidence="12">UTEX B ZZ1240</strain>
    </source>
</reference>
<dbReference type="InterPro" id="IPR006539">
    <property type="entry name" value="P-type_ATPase_IV"/>
</dbReference>
<dbReference type="AlphaFoldDB" id="A0A836CFX1"/>
<accession>A0A836CFX1</accession>
<dbReference type="EC" id="7.6.2.1" evidence="9"/>
<feature type="transmembrane region" description="Helical" evidence="9">
    <location>
        <begin position="365"/>
        <end position="385"/>
    </location>
</feature>
<comment type="subcellular location">
    <subcellularLocation>
        <location evidence="1">Endomembrane system</location>
    </subcellularLocation>
    <subcellularLocation>
        <location evidence="9">Membrane</location>
        <topology evidence="9">Multi-pass membrane protein</topology>
    </subcellularLocation>
</comment>
<evidence type="ECO:0000256" key="6">
    <source>
        <dbReference type="PIRSR" id="PIRSR606539-1"/>
    </source>
</evidence>
<feature type="binding site" evidence="7">
    <location>
        <position position="682"/>
    </location>
    <ligand>
        <name>ATP</name>
        <dbReference type="ChEBI" id="CHEBI:30616"/>
    </ligand>
</feature>
<protein>
    <recommendedName>
        <fullName evidence="9">Phospholipid-transporting ATPase</fullName>
        <ecNumber evidence="9">7.6.2.1</ecNumber>
    </recommendedName>
</protein>
<comment type="catalytic activity">
    <reaction evidence="9">
        <text>ATP + H2O + phospholipidSide 1 = ADP + phosphate + phospholipidSide 2.</text>
        <dbReference type="EC" id="7.6.2.1"/>
    </reaction>
</comment>
<dbReference type="Proteomes" id="UP000664859">
    <property type="component" value="Unassembled WGS sequence"/>
</dbReference>
<dbReference type="GO" id="GO:0045332">
    <property type="term" value="P:phospholipid translocation"/>
    <property type="evidence" value="ECO:0007669"/>
    <property type="project" value="TreeGrafter"/>
</dbReference>
<dbReference type="Pfam" id="PF13246">
    <property type="entry name" value="Cation_ATPase"/>
    <property type="match status" value="1"/>
</dbReference>
<evidence type="ECO:0000256" key="9">
    <source>
        <dbReference type="RuleBase" id="RU362033"/>
    </source>
</evidence>
<dbReference type="InterPro" id="IPR018303">
    <property type="entry name" value="ATPase_P-typ_P_site"/>
</dbReference>
<keyword evidence="9" id="KW-1278">Translocase</keyword>
<feature type="transmembrane region" description="Helical" evidence="9">
    <location>
        <begin position="125"/>
        <end position="142"/>
    </location>
</feature>
<keyword evidence="5 9" id="KW-0472">Membrane</keyword>
<proteinExistence type="inferred from homology"/>
<feature type="binding site" evidence="7">
    <location>
        <position position="485"/>
    </location>
    <ligand>
        <name>ATP</name>
        <dbReference type="ChEBI" id="CHEBI:30616"/>
    </ligand>
</feature>
<keyword evidence="7 9" id="KW-0547">Nucleotide-binding</keyword>
<comment type="cofactor">
    <cofactor evidence="8">
        <name>Mg(2+)</name>
        <dbReference type="ChEBI" id="CHEBI:18420"/>
    </cofactor>
</comment>
<dbReference type="NCBIfam" id="TIGR01652">
    <property type="entry name" value="ATPase-Plipid"/>
    <property type="match status" value="1"/>
</dbReference>
<dbReference type="PANTHER" id="PTHR24092">
    <property type="entry name" value="PROBABLE PHOSPHOLIPID-TRANSPORTING ATPASE"/>
    <property type="match status" value="1"/>
</dbReference>
<dbReference type="EMBL" id="JAFCMP010000190">
    <property type="protein sequence ID" value="KAG5183758.1"/>
    <property type="molecule type" value="Genomic_DNA"/>
</dbReference>
<dbReference type="SUPFAM" id="SSF56784">
    <property type="entry name" value="HAD-like"/>
    <property type="match status" value="1"/>
</dbReference>
<keyword evidence="2" id="KW-0813">Transport</keyword>
<dbReference type="GO" id="GO:0005886">
    <property type="term" value="C:plasma membrane"/>
    <property type="evidence" value="ECO:0007669"/>
    <property type="project" value="TreeGrafter"/>
</dbReference>
<feature type="binding site" evidence="7">
    <location>
        <position position="659"/>
    </location>
    <ligand>
        <name>ATP</name>
        <dbReference type="ChEBI" id="CHEBI:30616"/>
    </ligand>
</feature>
<keyword evidence="3 9" id="KW-0812">Transmembrane</keyword>
<evidence type="ECO:0000313" key="12">
    <source>
        <dbReference type="EMBL" id="KAG5183758.1"/>
    </source>
</evidence>
<keyword evidence="13" id="KW-1185">Reference proteome</keyword>
<feature type="binding site" evidence="8">
    <location>
        <position position="485"/>
    </location>
    <ligand>
        <name>Mg(2+)</name>
        <dbReference type="ChEBI" id="CHEBI:18420"/>
    </ligand>
</feature>
<feature type="binding site" evidence="7">
    <location>
        <position position="487"/>
    </location>
    <ligand>
        <name>ATP</name>
        <dbReference type="ChEBI" id="CHEBI:30616"/>
    </ligand>
</feature>
<keyword evidence="4 9" id="KW-1133">Transmembrane helix</keyword>
<dbReference type="Pfam" id="PF16209">
    <property type="entry name" value="PhoLip_ATPase_N"/>
    <property type="match status" value="1"/>
</dbReference>
<evidence type="ECO:0000256" key="3">
    <source>
        <dbReference type="ARBA" id="ARBA00022692"/>
    </source>
</evidence>
<feature type="transmembrane region" description="Helical" evidence="9">
    <location>
        <begin position="420"/>
        <end position="442"/>
    </location>
</feature>
<dbReference type="GO" id="GO:0012505">
    <property type="term" value="C:endomembrane system"/>
    <property type="evidence" value="ECO:0007669"/>
    <property type="project" value="UniProtKB-SubCell"/>
</dbReference>
<evidence type="ECO:0000256" key="10">
    <source>
        <dbReference type="SAM" id="MobiDB-lite"/>
    </source>
</evidence>
<dbReference type="InterPro" id="IPR023299">
    <property type="entry name" value="ATPase_P-typ_cyto_dom_N"/>
</dbReference>
<keyword evidence="7 9" id="KW-0067">ATP-binding</keyword>
<feature type="binding site" evidence="7">
    <location>
        <position position="805"/>
    </location>
    <ligand>
        <name>ATP</name>
        <dbReference type="ChEBI" id="CHEBI:30616"/>
    </ligand>
</feature>
<dbReference type="InterPro" id="IPR036412">
    <property type="entry name" value="HAD-like_sf"/>
</dbReference>
<dbReference type="GO" id="GO:0005524">
    <property type="term" value="F:ATP binding"/>
    <property type="evidence" value="ECO:0007669"/>
    <property type="project" value="UniProtKB-UniRule"/>
</dbReference>
<evidence type="ECO:0000256" key="1">
    <source>
        <dbReference type="ARBA" id="ARBA00004308"/>
    </source>
</evidence>
<evidence type="ECO:0000313" key="13">
    <source>
        <dbReference type="Proteomes" id="UP000664859"/>
    </source>
</evidence>
<dbReference type="SUPFAM" id="SSF81665">
    <property type="entry name" value="Calcium ATPase, transmembrane domain M"/>
    <property type="match status" value="1"/>
</dbReference>
<dbReference type="Gene3D" id="1.20.1110.10">
    <property type="entry name" value="Calcium-transporting ATPase, transmembrane domain"/>
    <property type="match status" value="1"/>
</dbReference>
<dbReference type="OrthoDB" id="377733at2759"/>
<evidence type="ECO:0000256" key="4">
    <source>
        <dbReference type="ARBA" id="ARBA00022989"/>
    </source>
</evidence>
<dbReference type="GO" id="GO:0000287">
    <property type="term" value="F:magnesium ion binding"/>
    <property type="evidence" value="ECO:0007669"/>
    <property type="project" value="UniProtKB-UniRule"/>
</dbReference>
<evidence type="ECO:0000256" key="8">
    <source>
        <dbReference type="PIRSR" id="PIRSR606539-3"/>
    </source>
</evidence>
<evidence type="ECO:0000256" key="7">
    <source>
        <dbReference type="PIRSR" id="PIRSR606539-2"/>
    </source>
</evidence>
<evidence type="ECO:0000256" key="2">
    <source>
        <dbReference type="ARBA" id="ARBA00022448"/>
    </source>
</evidence>
<gene>
    <name evidence="12" type="ORF">JKP88DRAFT_198883</name>
</gene>